<gene>
    <name evidence="1" type="ORF">CDAR_43231</name>
</gene>
<dbReference type="EMBL" id="BPLQ01014670">
    <property type="protein sequence ID" value="GIY81891.1"/>
    <property type="molecule type" value="Genomic_DNA"/>
</dbReference>
<dbReference type="AlphaFoldDB" id="A0AAV4WGA5"/>
<protein>
    <submittedName>
        <fullName evidence="1">Uncharacterized protein</fullName>
    </submittedName>
</protein>
<accession>A0AAV4WGA5</accession>
<comment type="caution">
    <text evidence="1">The sequence shown here is derived from an EMBL/GenBank/DDBJ whole genome shotgun (WGS) entry which is preliminary data.</text>
</comment>
<reference evidence="1 2" key="1">
    <citation type="submission" date="2021-06" db="EMBL/GenBank/DDBJ databases">
        <title>Caerostris darwini draft genome.</title>
        <authorList>
            <person name="Kono N."/>
            <person name="Arakawa K."/>
        </authorList>
    </citation>
    <scope>NUCLEOTIDE SEQUENCE [LARGE SCALE GENOMIC DNA]</scope>
</reference>
<evidence type="ECO:0000313" key="1">
    <source>
        <dbReference type="EMBL" id="GIY81891.1"/>
    </source>
</evidence>
<dbReference type="Proteomes" id="UP001054837">
    <property type="component" value="Unassembled WGS sequence"/>
</dbReference>
<organism evidence="1 2">
    <name type="scientific">Caerostris darwini</name>
    <dbReference type="NCBI Taxonomy" id="1538125"/>
    <lineage>
        <taxon>Eukaryota</taxon>
        <taxon>Metazoa</taxon>
        <taxon>Ecdysozoa</taxon>
        <taxon>Arthropoda</taxon>
        <taxon>Chelicerata</taxon>
        <taxon>Arachnida</taxon>
        <taxon>Araneae</taxon>
        <taxon>Araneomorphae</taxon>
        <taxon>Entelegynae</taxon>
        <taxon>Araneoidea</taxon>
        <taxon>Araneidae</taxon>
        <taxon>Caerostris</taxon>
    </lineage>
</organism>
<name>A0AAV4WGA5_9ARAC</name>
<proteinExistence type="predicted"/>
<sequence length="176" mass="19540">MNEGVRCEGWGEKLLTPVPATRMGESQRQSGALFPFLHTTSLEHQANLKNKAAEKYTESQKNPLCSSNISSSGWNDQWGDIYPPPTPGLFIQQRPSRPSSSFRHYRRLPISLLSTVADIFIHIPFTLKAKTHFFPPPHLFTLAMPATESYSVCPYLLVDDKLEAAYIASGGYIAGG</sequence>
<keyword evidence="2" id="KW-1185">Reference proteome</keyword>
<evidence type="ECO:0000313" key="2">
    <source>
        <dbReference type="Proteomes" id="UP001054837"/>
    </source>
</evidence>